<feature type="compositionally biased region" description="Polar residues" evidence="1">
    <location>
        <begin position="1"/>
        <end position="12"/>
    </location>
</feature>
<name>A0A183DYK3_9BILA</name>
<keyword evidence="3" id="KW-1185">Reference proteome</keyword>
<feature type="compositionally biased region" description="Low complexity" evidence="1">
    <location>
        <begin position="29"/>
        <end position="56"/>
    </location>
</feature>
<evidence type="ECO:0000313" key="2">
    <source>
        <dbReference type="EMBL" id="VDN22994.1"/>
    </source>
</evidence>
<gene>
    <name evidence="2" type="ORF">GPUH_LOCUS13794</name>
</gene>
<evidence type="ECO:0000313" key="4">
    <source>
        <dbReference type="WBParaSite" id="GPUH_0001380901-mRNA-1"/>
    </source>
</evidence>
<dbReference type="EMBL" id="UYRT01080570">
    <property type="protein sequence ID" value="VDN22994.1"/>
    <property type="molecule type" value="Genomic_DNA"/>
</dbReference>
<dbReference type="Proteomes" id="UP000271098">
    <property type="component" value="Unassembled WGS sequence"/>
</dbReference>
<evidence type="ECO:0000256" key="1">
    <source>
        <dbReference type="SAM" id="MobiDB-lite"/>
    </source>
</evidence>
<reference evidence="4" key="1">
    <citation type="submission" date="2016-06" db="UniProtKB">
        <authorList>
            <consortium name="WormBaseParasite"/>
        </authorList>
    </citation>
    <scope>IDENTIFICATION</scope>
</reference>
<sequence length="146" mass="16133">MHAPKSATTPTVERTLKTRQKPQRLQAKSSNEGTDGTSETSSSLPRPTAAATATADTTDCVDEARLVLQIEKLLSQESAVGKCAALATQHAISSNGCKVETRRADVLNEIKRRVDETLTNILKLLEAEYWPWCPDEYKVYCSHYTH</sequence>
<accession>A0A183DYK3</accession>
<proteinExistence type="predicted"/>
<reference evidence="2 3" key="2">
    <citation type="submission" date="2018-11" db="EMBL/GenBank/DDBJ databases">
        <authorList>
            <consortium name="Pathogen Informatics"/>
        </authorList>
    </citation>
    <scope>NUCLEOTIDE SEQUENCE [LARGE SCALE GENOMIC DNA]</scope>
</reference>
<evidence type="ECO:0000313" key="3">
    <source>
        <dbReference type="Proteomes" id="UP000271098"/>
    </source>
</evidence>
<protein>
    <submittedName>
        <fullName evidence="2 4">Uncharacterized protein</fullName>
    </submittedName>
</protein>
<dbReference type="WBParaSite" id="GPUH_0001380901-mRNA-1">
    <property type="protein sequence ID" value="GPUH_0001380901-mRNA-1"/>
    <property type="gene ID" value="GPUH_0001380901"/>
</dbReference>
<organism evidence="4">
    <name type="scientific">Gongylonema pulchrum</name>
    <dbReference type="NCBI Taxonomy" id="637853"/>
    <lineage>
        <taxon>Eukaryota</taxon>
        <taxon>Metazoa</taxon>
        <taxon>Ecdysozoa</taxon>
        <taxon>Nematoda</taxon>
        <taxon>Chromadorea</taxon>
        <taxon>Rhabditida</taxon>
        <taxon>Spirurina</taxon>
        <taxon>Spiruromorpha</taxon>
        <taxon>Spiruroidea</taxon>
        <taxon>Gongylonematidae</taxon>
        <taxon>Gongylonema</taxon>
    </lineage>
</organism>
<dbReference type="AlphaFoldDB" id="A0A183DYK3"/>
<feature type="region of interest" description="Disordered" evidence="1">
    <location>
        <begin position="1"/>
        <end position="56"/>
    </location>
</feature>